<evidence type="ECO:0000256" key="1">
    <source>
        <dbReference type="SAM" id="MobiDB-lite"/>
    </source>
</evidence>
<feature type="region of interest" description="Disordered" evidence="1">
    <location>
        <begin position="55"/>
        <end position="74"/>
    </location>
</feature>
<keyword evidence="3" id="KW-1185">Reference proteome</keyword>
<feature type="region of interest" description="Disordered" evidence="1">
    <location>
        <begin position="135"/>
        <end position="156"/>
    </location>
</feature>
<feature type="region of interest" description="Disordered" evidence="1">
    <location>
        <begin position="1"/>
        <end position="31"/>
    </location>
</feature>
<feature type="compositionally biased region" description="Basic residues" evidence="1">
    <location>
        <begin position="92"/>
        <end position="101"/>
    </location>
</feature>
<reference evidence="3" key="1">
    <citation type="journal article" date="2012" name="MBio">
        <title>Comparative genome analysis of Trichophyton rubrum and related dermatophytes reveals candidate genes involved in infection.</title>
        <authorList>
            <person name="Martinez D.A."/>
            <person name="Oliver B.G."/>
            <person name="Graeser Y."/>
            <person name="Goldberg J.M."/>
            <person name="Li W."/>
            <person name="Martinez-Rossi N.M."/>
            <person name="Monod M."/>
            <person name="Shelest E."/>
            <person name="Barton R.C."/>
            <person name="Birch E."/>
            <person name="Brakhage A.A."/>
            <person name="Chen Z."/>
            <person name="Gurr S.J."/>
            <person name="Heiman D."/>
            <person name="Heitman J."/>
            <person name="Kosti I."/>
            <person name="Rossi A."/>
            <person name="Saif S."/>
            <person name="Samalova M."/>
            <person name="Saunders C.W."/>
            <person name="Shea T."/>
            <person name="Summerbell R.C."/>
            <person name="Xu J."/>
            <person name="Young S."/>
            <person name="Zeng Q."/>
            <person name="Birren B.W."/>
            <person name="Cuomo C.A."/>
            <person name="White T.C."/>
        </authorList>
    </citation>
    <scope>NUCLEOTIDE SEQUENCE [LARGE SCALE GENOMIC DNA]</scope>
    <source>
        <strain evidence="3">ATCC MYA-4604 / CBS 118893</strain>
    </source>
</reference>
<feature type="region of interest" description="Disordered" evidence="1">
    <location>
        <begin position="85"/>
        <end position="120"/>
    </location>
</feature>
<dbReference type="VEuPathDB" id="FungiDB:MGYG_01015"/>
<dbReference type="eggNOG" id="ENOG502RQ4P">
    <property type="taxonomic scope" value="Eukaryota"/>
</dbReference>
<name>E5R3R9_ARTGP</name>
<dbReference type="OrthoDB" id="10485554at2759"/>
<dbReference type="GeneID" id="10032253"/>
<dbReference type="InParanoid" id="E5R3R9"/>
<dbReference type="AlphaFoldDB" id="E5R3R9"/>
<evidence type="ECO:0000313" key="3">
    <source>
        <dbReference type="Proteomes" id="UP000002669"/>
    </source>
</evidence>
<dbReference type="EMBL" id="DS989822">
    <property type="protein sequence ID" value="EFQ97979.1"/>
    <property type="molecule type" value="Genomic_DNA"/>
</dbReference>
<protein>
    <submittedName>
        <fullName evidence="2">Uncharacterized protein</fullName>
    </submittedName>
</protein>
<dbReference type="HOGENOM" id="CLU_1686119_0_0_1"/>
<accession>E5R3R9</accession>
<evidence type="ECO:0000313" key="2">
    <source>
        <dbReference type="EMBL" id="EFQ97979.1"/>
    </source>
</evidence>
<feature type="compositionally biased region" description="Basic and acidic residues" evidence="1">
    <location>
        <begin position="102"/>
        <end position="117"/>
    </location>
</feature>
<dbReference type="Proteomes" id="UP000002669">
    <property type="component" value="Unassembled WGS sequence"/>
</dbReference>
<proteinExistence type="predicted"/>
<sequence length="156" mass="18002">MKIQPNIPLVRTHPEERYGSAEGPASHGETDGLVHAIPLAPEPYAAKRLLGEIGRDEPKGCPISKQEAGDEEGEWKKFDCEVDESRSQWYNPRRKNGKNSAKRQEQMIKAQPKEKMNPKSSCCQFYPIRLCDKRQTEERPKRKAIFGTKREQRKKR</sequence>
<dbReference type="RefSeq" id="XP_003176931.1">
    <property type="nucleotide sequence ID" value="XM_003176883.1"/>
</dbReference>
<organism evidence="3">
    <name type="scientific">Arthroderma gypseum (strain ATCC MYA-4604 / CBS 118893)</name>
    <name type="common">Microsporum gypseum</name>
    <dbReference type="NCBI Taxonomy" id="535722"/>
    <lineage>
        <taxon>Eukaryota</taxon>
        <taxon>Fungi</taxon>
        <taxon>Dikarya</taxon>
        <taxon>Ascomycota</taxon>
        <taxon>Pezizomycotina</taxon>
        <taxon>Eurotiomycetes</taxon>
        <taxon>Eurotiomycetidae</taxon>
        <taxon>Onygenales</taxon>
        <taxon>Arthrodermataceae</taxon>
        <taxon>Nannizzia</taxon>
    </lineage>
</organism>
<gene>
    <name evidence="2" type="ORF">MGYG_01015</name>
</gene>